<protein>
    <recommendedName>
        <fullName evidence="2">CAAX prenyl protease 2/Lysostaphin resistance protein A-like domain-containing protein</fullName>
    </recommendedName>
</protein>
<evidence type="ECO:0000313" key="4">
    <source>
        <dbReference type="Proteomes" id="UP000595897"/>
    </source>
</evidence>
<dbReference type="InterPro" id="IPR003675">
    <property type="entry name" value="Rce1/LyrA-like_dom"/>
</dbReference>
<feature type="transmembrane region" description="Helical" evidence="1">
    <location>
        <begin position="235"/>
        <end position="252"/>
    </location>
</feature>
<feature type="transmembrane region" description="Helical" evidence="1">
    <location>
        <begin position="172"/>
        <end position="191"/>
    </location>
</feature>
<feature type="transmembrane region" description="Helical" evidence="1">
    <location>
        <begin position="145"/>
        <end position="166"/>
    </location>
</feature>
<dbReference type="PANTHER" id="PTHR36435:SF1">
    <property type="entry name" value="CAAX AMINO TERMINAL PROTEASE FAMILY PROTEIN"/>
    <property type="match status" value="1"/>
</dbReference>
<name>A0A7R7EIE4_9FIRM</name>
<keyword evidence="1" id="KW-0812">Transmembrane</keyword>
<feature type="transmembrane region" description="Helical" evidence="1">
    <location>
        <begin position="107"/>
        <end position="125"/>
    </location>
</feature>
<dbReference type="GO" id="GO:0080120">
    <property type="term" value="P:CAAX-box protein maturation"/>
    <property type="evidence" value="ECO:0007669"/>
    <property type="project" value="UniProtKB-ARBA"/>
</dbReference>
<feature type="transmembrane region" description="Helical" evidence="1">
    <location>
        <begin position="12"/>
        <end position="30"/>
    </location>
</feature>
<reference evidence="3 4" key="1">
    <citation type="submission" date="2020-11" db="EMBL/GenBank/DDBJ databases">
        <title>Draft genome sequencing of a Lachnospiraceae strain isolated from anoxic soil subjected to BSD treatment.</title>
        <authorList>
            <person name="Uek A."/>
            <person name="Tonouchi A."/>
        </authorList>
    </citation>
    <scope>NUCLEOTIDE SEQUENCE [LARGE SCALE GENOMIC DNA]</scope>
    <source>
        <strain evidence="3 4">TB5</strain>
    </source>
</reference>
<evidence type="ECO:0000313" key="3">
    <source>
        <dbReference type="EMBL" id="BCN29310.1"/>
    </source>
</evidence>
<keyword evidence="1" id="KW-0472">Membrane</keyword>
<feature type="transmembrane region" description="Helical" evidence="1">
    <location>
        <begin position="77"/>
        <end position="95"/>
    </location>
</feature>
<dbReference type="Pfam" id="PF02517">
    <property type="entry name" value="Rce1-like"/>
    <property type="match status" value="1"/>
</dbReference>
<evidence type="ECO:0000256" key="1">
    <source>
        <dbReference type="SAM" id="Phobius"/>
    </source>
</evidence>
<feature type="transmembrane region" description="Helical" evidence="1">
    <location>
        <begin position="36"/>
        <end position="57"/>
    </location>
</feature>
<keyword evidence="4" id="KW-1185">Reference proteome</keyword>
<dbReference type="AlphaFoldDB" id="A0A7R7EIE4"/>
<keyword evidence="1" id="KW-1133">Transmembrane helix</keyword>
<dbReference type="InterPro" id="IPR052710">
    <property type="entry name" value="CAAX_protease"/>
</dbReference>
<accession>A0A7R7EIE4</accession>
<dbReference type="PANTHER" id="PTHR36435">
    <property type="entry name" value="SLR1288 PROTEIN"/>
    <property type="match status" value="1"/>
</dbReference>
<dbReference type="KEGG" id="ahb:bsdtb5_06050"/>
<gene>
    <name evidence="3" type="ORF">bsdtb5_06050</name>
</gene>
<dbReference type="Proteomes" id="UP000595897">
    <property type="component" value="Chromosome"/>
</dbReference>
<organism evidence="3 4">
    <name type="scientific">Anaeromicropila herbilytica</name>
    <dbReference type="NCBI Taxonomy" id="2785025"/>
    <lineage>
        <taxon>Bacteria</taxon>
        <taxon>Bacillati</taxon>
        <taxon>Bacillota</taxon>
        <taxon>Clostridia</taxon>
        <taxon>Lachnospirales</taxon>
        <taxon>Lachnospiraceae</taxon>
        <taxon>Anaeromicropila</taxon>
    </lineage>
</organism>
<dbReference type="GO" id="GO:0004175">
    <property type="term" value="F:endopeptidase activity"/>
    <property type="evidence" value="ECO:0007669"/>
    <property type="project" value="UniProtKB-ARBA"/>
</dbReference>
<sequence>MNQLKQRIKNHPVISSILVLLLAILCTEVTKDKGQVWYYSIGAITQFCFAGALIILLKYLDLYKTAGISSPRSWKQVWLIAPLLIYCYINGESFFTGELHINASLGLWSLFIIHYISVGVFEEMVCRSTIMNLMLHKWGNTRMGIYKSVLLSSLIFGLAHLTNLIYGRGDLLSVSCQIIYAIFFGVFFGACMIRNGSVIPAMIMHAFFDICGNFSDLKSKSNFIAIHQTSLEGAILVILMLLPMFLYGLFILRKADLHNTLLHKNDTID</sequence>
<dbReference type="EMBL" id="AP024169">
    <property type="protein sequence ID" value="BCN29310.1"/>
    <property type="molecule type" value="Genomic_DNA"/>
</dbReference>
<feature type="domain" description="CAAX prenyl protease 2/Lysostaphin resistance protein A-like" evidence="2">
    <location>
        <begin position="107"/>
        <end position="210"/>
    </location>
</feature>
<proteinExistence type="predicted"/>
<dbReference type="RefSeq" id="WP_271714593.1">
    <property type="nucleotide sequence ID" value="NZ_AP024169.1"/>
</dbReference>
<evidence type="ECO:0000259" key="2">
    <source>
        <dbReference type="Pfam" id="PF02517"/>
    </source>
</evidence>